<dbReference type="InterPro" id="IPR005143">
    <property type="entry name" value="TF_LuxR_autoind-bd_dom"/>
</dbReference>
<keyword evidence="6" id="KW-1185">Reference proteome</keyword>
<comment type="caution">
    <text evidence="5">The sequence shown here is derived from an EMBL/GenBank/DDBJ whole genome shotgun (WGS) entry which is preliminary data.</text>
</comment>
<feature type="domain" description="Transcription factor LuxR-like autoinducer-binding" evidence="4">
    <location>
        <begin position="22"/>
        <end position="120"/>
    </location>
</feature>
<keyword evidence="3" id="KW-0804">Transcription</keyword>
<evidence type="ECO:0000259" key="4">
    <source>
        <dbReference type="Pfam" id="PF03472"/>
    </source>
</evidence>
<dbReference type="InterPro" id="IPR036693">
    <property type="entry name" value="TF_LuxR_autoind-bd_dom_sf"/>
</dbReference>
<evidence type="ECO:0000313" key="5">
    <source>
        <dbReference type="EMBL" id="OOY13067.1"/>
    </source>
</evidence>
<accession>A0ABX3MNV0</accession>
<evidence type="ECO:0000313" key="6">
    <source>
        <dbReference type="Proteomes" id="UP000242224"/>
    </source>
</evidence>
<gene>
    <name evidence="5" type="ORF">BMG00_04485</name>
</gene>
<proteinExistence type="predicted"/>
<evidence type="ECO:0000256" key="3">
    <source>
        <dbReference type="ARBA" id="ARBA00023163"/>
    </source>
</evidence>
<dbReference type="SUPFAM" id="SSF75516">
    <property type="entry name" value="Pheromone-binding domain of LuxR-like quorum-sensing transcription factors"/>
    <property type="match status" value="1"/>
</dbReference>
<dbReference type="Gene3D" id="3.30.450.80">
    <property type="entry name" value="Transcription factor LuxR-like, autoinducer-binding domain"/>
    <property type="match status" value="1"/>
</dbReference>
<name>A0ABX3MNV0_9RHOB</name>
<reference evidence="5 6" key="1">
    <citation type="submission" date="2016-11" db="EMBL/GenBank/DDBJ databases">
        <title>A multilocus sequence analysis scheme for characterization of bacteria in the genus Thioclava.</title>
        <authorList>
            <person name="Liu Y."/>
            <person name="Shao Z."/>
        </authorList>
    </citation>
    <scope>NUCLEOTIDE SEQUENCE [LARGE SCALE GENOMIC DNA]</scope>
    <source>
        <strain evidence="5 6">11.10-0-13</strain>
    </source>
</reference>
<dbReference type="Pfam" id="PF03472">
    <property type="entry name" value="Autoind_bind"/>
    <property type="match status" value="1"/>
</dbReference>
<dbReference type="Proteomes" id="UP000242224">
    <property type="component" value="Unassembled WGS sequence"/>
</dbReference>
<keyword evidence="2" id="KW-0238">DNA-binding</keyword>
<protein>
    <recommendedName>
        <fullName evidence="4">Transcription factor LuxR-like autoinducer-binding domain-containing protein</fullName>
    </recommendedName>
</protein>
<keyword evidence="1" id="KW-0805">Transcription regulation</keyword>
<sequence>MSAICDTGFALALHIRFTRPNILYRTYPQKWLDHYSEHGMMIEDPVVLWGLRETGMVRWADLPDPLGIVSQAEAFGLRNGLTCSVGPNSSRSISGFTRSSGPFSDSEAEHLLALTQRLHDMTENLSDL</sequence>
<dbReference type="EMBL" id="MPZS01000001">
    <property type="protein sequence ID" value="OOY13067.1"/>
    <property type="molecule type" value="Genomic_DNA"/>
</dbReference>
<evidence type="ECO:0000256" key="1">
    <source>
        <dbReference type="ARBA" id="ARBA00023015"/>
    </source>
</evidence>
<evidence type="ECO:0000256" key="2">
    <source>
        <dbReference type="ARBA" id="ARBA00023125"/>
    </source>
</evidence>
<organism evidence="5 6">
    <name type="scientific">Thioclava marina</name>
    <dbReference type="NCBI Taxonomy" id="1915077"/>
    <lineage>
        <taxon>Bacteria</taxon>
        <taxon>Pseudomonadati</taxon>
        <taxon>Pseudomonadota</taxon>
        <taxon>Alphaproteobacteria</taxon>
        <taxon>Rhodobacterales</taxon>
        <taxon>Paracoccaceae</taxon>
        <taxon>Thioclava</taxon>
    </lineage>
</organism>